<sequence length="379" mass="39696">MQLLFPVLAVLVTGVTSQAPKKCNADNCLRAIIASGQSPFPASASKDCMSAFVETVTVTPAAVTRTFSSTNTAPLVTVTNTVSTVTQTFIQTASSSTSTTLTQVFSTTDITIVPVTVTEISTPVVTRTDTVTTIVATQTQACPNARRFLPIARNAMRVDGRDSEDTIILWRKKDNTLETITGHALAARATVASVPRYASACSGIARYSSACSCIGITSRTTYITASPSTVSTTLFATTTPTSVTLQTSTSVSLVTVTTTIVIQATTSTTATETSTILISTTITETSPDTSTAVEPNTVTLLVTATTSASNCVQTCALEPNTRTGTYCRDNSLCYYTEKSCTIQPDSSACFKLCTGSCAAAGFMPSRNRCVIYGPCCQGI</sequence>
<feature type="chain" id="PRO_5045634694" evidence="1">
    <location>
        <begin position="18"/>
        <end position="379"/>
    </location>
</feature>
<keyword evidence="3" id="KW-1185">Reference proteome</keyword>
<evidence type="ECO:0000313" key="3">
    <source>
        <dbReference type="Proteomes" id="UP001595075"/>
    </source>
</evidence>
<reference evidence="2 3" key="1">
    <citation type="journal article" date="2024" name="Commun. Biol.">
        <title>Comparative genomic analysis of thermophilic fungi reveals convergent evolutionary adaptations and gene losses.</title>
        <authorList>
            <person name="Steindorff A.S."/>
            <person name="Aguilar-Pontes M.V."/>
            <person name="Robinson A.J."/>
            <person name="Andreopoulos B."/>
            <person name="LaButti K."/>
            <person name="Kuo A."/>
            <person name="Mondo S."/>
            <person name="Riley R."/>
            <person name="Otillar R."/>
            <person name="Haridas S."/>
            <person name="Lipzen A."/>
            <person name="Grimwood J."/>
            <person name="Schmutz J."/>
            <person name="Clum A."/>
            <person name="Reid I.D."/>
            <person name="Moisan M.C."/>
            <person name="Butler G."/>
            <person name="Nguyen T.T.M."/>
            <person name="Dewar K."/>
            <person name="Conant G."/>
            <person name="Drula E."/>
            <person name="Henrissat B."/>
            <person name="Hansel C."/>
            <person name="Singer S."/>
            <person name="Hutchinson M.I."/>
            <person name="de Vries R.P."/>
            <person name="Natvig D.O."/>
            <person name="Powell A.J."/>
            <person name="Tsang A."/>
            <person name="Grigoriev I.V."/>
        </authorList>
    </citation>
    <scope>NUCLEOTIDE SEQUENCE [LARGE SCALE GENOMIC DNA]</scope>
    <source>
        <strain evidence="2 3">CBS 494.80</strain>
    </source>
</reference>
<proteinExistence type="predicted"/>
<evidence type="ECO:0000256" key="1">
    <source>
        <dbReference type="SAM" id="SignalP"/>
    </source>
</evidence>
<organism evidence="2 3">
    <name type="scientific">Oculimacula yallundae</name>
    <dbReference type="NCBI Taxonomy" id="86028"/>
    <lineage>
        <taxon>Eukaryota</taxon>
        <taxon>Fungi</taxon>
        <taxon>Dikarya</taxon>
        <taxon>Ascomycota</taxon>
        <taxon>Pezizomycotina</taxon>
        <taxon>Leotiomycetes</taxon>
        <taxon>Helotiales</taxon>
        <taxon>Ploettnerulaceae</taxon>
        <taxon>Oculimacula</taxon>
    </lineage>
</organism>
<protein>
    <submittedName>
        <fullName evidence="2">Uncharacterized protein</fullName>
    </submittedName>
</protein>
<name>A0ABR4CQH9_9HELO</name>
<accession>A0ABR4CQH9</accession>
<keyword evidence="1" id="KW-0732">Signal</keyword>
<dbReference type="Proteomes" id="UP001595075">
    <property type="component" value="Unassembled WGS sequence"/>
</dbReference>
<dbReference type="EMBL" id="JAZHXI010000004">
    <property type="protein sequence ID" value="KAL2071998.1"/>
    <property type="molecule type" value="Genomic_DNA"/>
</dbReference>
<feature type="signal peptide" evidence="1">
    <location>
        <begin position="1"/>
        <end position="17"/>
    </location>
</feature>
<gene>
    <name evidence="2" type="ORF">VTL71DRAFT_11341</name>
</gene>
<comment type="caution">
    <text evidence="2">The sequence shown here is derived from an EMBL/GenBank/DDBJ whole genome shotgun (WGS) entry which is preliminary data.</text>
</comment>
<evidence type="ECO:0000313" key="2">
    <source>
        <dbReference type="EMBL" id="KAL2071998.1"/>
    </source>
</evidence>